<feature type="compositionally biased region" description="Low complexity" evidence="9">
    <location>
        <begin position="164"/>
        <end position="176"/>
    </location>
</feature>
<dbReference type="Pfam" id="PF00295">
    <property type="entry name" value="Glyco_hydro_28"/>
    <property type="match status" value="1"/>
</dbReference>
<dbReference type="GO" id="GO:0004650">
    <property type="term" value="F:polygalacturonase activity"/>
    <property type="evidence" value="ECO:0007669"/>
    <property type="project" value="InterPro"/>
</dbReference>
<gene>
    <name evidence="10" type="ORF">Cni_G06732</name>
</gene>
<dbReference type="SUPFAM" id="SSF51126">
    <property type="entry name" value="Pectin lyase-like"/>
    <property type="match status" value="1"/>
</dbReference>
<dbReference type="GO" id="GO:0071555">
    <property type="term" value="P:cell wall organization"/>
    <property type="evidence" value="ECO:0007669"/>
    <property type="project" value="UniProtKB-KW"/>
</dbReference>
<comment type="subcellular location">
    <subcellularLocation>
        <location evidence="1">Secreted</location>
        <location evidence="1">Cell wall</location>
    </subcellularLocation>
</comment>
<dbReference type="GO" id="GO:0005975">
    <property type="term" value="P:carbohydrate metabolic process"/>
    <property type="evidence" value="ECO:0007669"/>
    <property type="project" value="InterPro"/>
</dbReference>
<keyword evidence="11" id="KW-1185">Reference proteome</keyword>
<sequence>MKFKFIKIIAPKNSPNNHGIHIAESSNIKIIDSIIRRGDDCISIGPGSQNLQIACVFCDPDHGISIGSLGKSANEKDVVGLKVNNCTLSGTDNGLRIKTCDSHPCEGVELSNINLKYNGENKNAITMSTCINAHVISDGNAPPYLLPPTSLTIARLNHNRESITTTTPSQQPSHTHLLSSPFQVTQNQKP</sequence>
<keyword evidence="3" id="KW-0134">Cell wall</keyword>
<feature type="compositionally biased region" description="Polar residues" evidence="9">
    <location>
        <begin position="177"/>
        <end position="190"/>
    </location>
</feature>
<evidence type="ECO:0000256" key="1">
    <source>
        <dbReference type="ARBA" id="ARBA00004191"/>
    </source>
</evidence>
<feature type="region of interest" description="Disordered" evidence="9">
    <location>
        <begin position="163"/>
        <end position="190"/>
    </location>
</feature>
<dbReference type="InterPro" id="IPR000743">
    <property type="entry name" value="Glyco_hydro_28"/>
</dbReference>
<keyword evidence="7" id="KW-0961">Cell wall biogenesis/degradation</keyword>
<proteinExistence type="inferred from homology"/>
<dbReference type="InterPro" id="IPR012334">
    <property type="entry name" value="Pectin_lyas_fold"/>
</dbReference>
<reference evidence="10 11" key="1">
    <citation type="submission" date="2023-10" db="EMBL/GenBank/DDBJ databases">
        <title>Chromosome-scale genome assembly provides insights into flower coloration mechanisms of Canna indica.</title>
        <authorList>
            <person name="Li C."/>
        </authorList>
    </citation>
    <scope>NUCLEOTIDE SEQUENCE [LARGE SCALE GENOMIC DNA]</scope>
    <source>
        <tissue evidence="10">Flower</tissue>
    </source>
</reference>
<dbReference type="Gene3D" id="2.160.20.10">
    <property type="entry name" value="Single-stranded right-handed beta-helix, Pectin lyase-like"/>
    <property type="match status" value="1"/>
</dbReference>
<evidence type="ECO:0000313" key="11">
    <source>
        <dbReference type="Proteomes" id="UP001327560"/>
    </source>
</evidence>
<dbReference type="EMBL" id="CP136891">
    <property type="protein sequence ID" value="WOK98024.1"/>
    <property type="molecule type" value="Genomic_DNA"/>
</dbReference>
<evidence type="ECO:0000313" key="10">
    <source>
        <dbReference type="EMBL" id="WOK98024.1"/>
    </source>
</evidence>
<evidence type="ECO:0000256" key="5">
    <source>
        <dbReference type="ARBA" id="ARBA00022801"/>
    </source>
</evidence>
<evidence type="ECO:0000256" key="7">
    <source>
        <dbReference type="ARBA" id="ARBA00023316"/>
    </source>
</evidence>
<evidence type="ECO:0000256" key="8">
    <source>
        <dbReference type="RuleBase" id="RU361169"/>
    </source>
</evidence>
<dbReference type="PANTHER" id="PTHR31375">
    <property type="match status" value="1"/>
</dbReference>
<name>A0AAQ3JZ63_9LILI</name>
<evidence type="ECO:0000256" key="6">
    <source>
        <dbReference type="ARBA" id="ARBA00023295"/>
    </source>
</evidence>
<keyword evidence="4" id="KW-0964">Secreted</keyword>
<dbReference type="InterPro" id="IPR006626">
    <property type="entry name" value="PbH1"/>
</dbReference>
<evidence type="ECO:0000256" key="2">
    <source>
        <dbReference type="ARBA" id="ARBA00008834"/>
    </source>
</evidence>
<dbReference type="Proteomes" id="UP001327560">
    <property type="component" value="Chromosome 2"/>
</dbReference>
<keyword evidence="5 8" id="KW-0378">Hydrolase</keyword>
<dbReference type="InterPro" id="IPR011050">
    <property type="entry name" value="Pectin_lyase_fold/virulence"/>
</dbReference>
<evidence type="ECO:0000256" key="9">
    <source>
        <dbReference type="SAM" id="MobiDB-lite"/>
    </source>
</evidence>
<keyword evidence="6 8" id="KW-0326">Glycosidase</keyword>
<dbReference type="AlphaFoldDB" id="A0AAQ3JZ63"/>
<organism evidence="10 11">
    <name type="scientific">Canna indica</name>
    <name type="common">Indian-shot</name>
    <dbReference type="NCBI Taxonomy" id="4628"/>
    <lineage>
        <taxon>Eukaryota</taxon>
        <taxon>Viridiplantae</taxon>
        <taxon>Streptophyta</taxon>
        <taxon>Embryophyta</taxon>
        <taxon>Tracheophyta</taxon>
        <taxon>Spermatophyta</taxon>
        <taxon>Magnoliopsida</taxon>
        <taxon>Liliopsida</taxon>
        <taxon>Zingiberales</taxon>
        <taxon>Cannaceae</taxon>
        <taxon>Canna</taxon>
    </lineage>
</organism>
<dbReference type="SMART" id="SM00710">
    <property type="entry name" value="PbH1"/>
    <property type="match status" value="3"/>
</dbReference>
<protein>
    <submittedName>
        <fullName evidence="10">Exopolygalacturonase</fullName>
    </submittedName>
</protein>
<evidence type="ECO:0000256" key="4">
    <source>
        <dbReference type="ARBA" id="ARBA00022525"/>
    </source>
</evidence>
<comment type="similarity">
    <text evidence="2 8">Belongs to the glycosyl hydrolase 28 family.</text>
</comment>
<accession>A0AAQ3JZ63</accession>
<evidence type="ECO:0000256" key="3">
    <source>
        <dbReference type="ARBA" id="ARBA00022512"/>
    </source>
</evidence>